<gene>
    <name evidence="5" type="ORF">B0T10DRAFT_582552</name>
</gene>
<organism evidence="5 6">
    <name type="scientific">Thelonectria olida</name>
    <dbReference type="NCBI Taxonomy" id="1576542"/>
    <lineage>
        <taxon>Eukaryota</taxon>
        <taxon>Fungi</taxon>
        <taxon>Dikarya</taxon>
        <taxon>Ascomycota</taxon>
        <taxon>Pezizomycotina</taxon>
        <taxon>Sordariomycetes</taxon>
        <taxon>Hypocreomycetidae</taxon>
        <taxon>Hypocreales</taxon>
        <taxon>Nectriaceae</taxon>
        <taxon>Thelonectria</taxon>
    </lineage>
</organism>
<protein>
    <submittedName>
        <fullName evidence="5">Glycoside hydrolase superfamily</fullName>
    </submittedName>
</protein>
<keyword evidence="6" id="KW-1185">Reference proteome</keyword>
<dbReference type="GO" id="GO:0005975">
    <property type="term" value="P:carbohydrate metabolic process"/>
    <property type="evidence" value="ECO:0007669"/>
    <property type="project" value="InterPro"/>
</dbReference>
<dbReference type="SUPFAM" id="SSF51445">
    <property type="entry name" value="(Trans)glycosidases"/>
    <property type="match status" value="1"/>
</dbReference>
<dbReference type="Pfam" id="PF02449">
    <property type="entry name" value="Glyco_hydro_42"/>
    <property type="match status" value="1"/>
</dbReference>
<dbReference type="InterPro" id="IPR013529">
    <property type="entry name" value="Glyco_hydro_42_N"/>
</dbReference>
<dbReference type="InterPro" id="IPR017853">
    <property type="entry name" value="GH"/>
</dbReference>
<name>A0A9P9AJW6_9HYPO</name>
<evidence type="ECO:0000256" key="3">
    <source>
        <dbReference type="SAM" id="MobiDB-lite"/>
    </source>
</evidence>
<keyword evidence="1 5" id="KW-0378">Hydrolase</keyword>
<comment type="caution">
    <text evidence="5">The sequence shown here is derived from an EMBL/GenBank/DDBJ whole genome shotgun (WGS) entry which is preliminary data.</text>
</comment>
<dbReference type="Gene3D" id="3.20.20.80">
    <property type="entry name" value="Glycosidases"/>
    <property type="match status" value="1"/>
</dbReference>
<dbReference type="OrthoDB" id="1657402at2759"/>
<proteinExistence type="predicted"/>
<dbReference type="AlphaFoldDB" id="A0A9P9AJW6"/>
<reference evidence="5 6" key="1">
    <citation type="journal article" date="2021" name="Nat. Commun.">
        <title>Genetic determinants of endophytism in the Arabidopsis root mycobiome.</title>
        <authorList>
            <person name="Mesny F."/>
            <person name="Miyauchi S."/>
            <person name="Thiergart T."/>
            <person name="Pickel B."/>
            <person name="Atanasova L."/>
            <person name="Karlsson M."/>
            <person name="Huettel B."/>
            <person name="Barry K.W."/>
            <person name="Haridas S."/>
            <person name="Chen C."/>
            <person name="Bauer D."/>
            <person name="Andreopoulos W."/>
            <person name="Pangilinan J."/>
            <person name="LaButti K."/>
            <person name="Riley R."/>
            <person name="Lipzen A."/>
            <person name="Clum A."/>
            <person name="Drula E."/>
            <person name="Henrissat B."/>
            <person name="Kohler A."/>
            <person name="Grigoriev I.V."/>
            <person name="Martin F.M."/>
            <person name="Hacquard S."/>
        </authorList>
    </citation>
    <scope>NUCLEOTIDE SEQUENCE [LARGE SCALE GENOMIC DNA]</scope>
    <source>
        <strain evidence="5 6">MPI-CAGE-CH-0241</strain>
    </source>
</reference>
<evidence type="ECO:0000256" key="1">
    <source>
        <dbReference type="ARBA" id="ARBA00022801"/>
    </source>
</evidence>
<dbReference type="GO" id="GO:0004565">
    <property type="term" value="F:beta-galactosidase activity"/>
    <property type="evidence" value="ECO:0007669"/>
    <property type="project" value="InterPro"/>
</dbReference>
<evidence type="ECO:0000313" key="6">
    <source>
        <dbReference type="Proteomes" id="UP000777438"/>
    </source>
</evidence>
<dbReference type="Proteomes" id="UP000777438">
    <property type="component" value="Unassembled WGS sequence"/>
</dbReference>
<keyword evidence="2" id="KW-0326">Glycosidase</keyword>
<dbReference type="EMBL" id="JAGPYM010000028">
    <property type="protein sequence ID" value="KAH6879852.1"/>
    <property type="molecule type" value="Genomic_DNA"/>
</dbReference>
<sequence length="169" mass="18628">MAANSEGQHPAHPHLRRDKDGSRLIVKDKPFLMLAGELHNPSLSSARYMAGLWPVMKKQGINTLLGCVSWEQIEPVEGRFNFSELDKHIRPSMGEAGLEAFPPRTEHRGGRHNLDMITPLSTECAEADAKAFGKLLAHIEDFDAEYSTVIMVQVENESGMLGGSRIGPP</sequence>
<evidence type="ECO:0000256" key="2">
    <source>
        <dbReference type="ARBA" id="ARBA00023295"/>
    </source>
</evidence>
<dbReference type="GO" id="GO:0009341">
    <property type="term" value="C:beta-galactosidase complex"/>
    <property type="evidence" value="ECO:0007669"/>
    <property type="project" value="InterPro"/>
</dbReference>
<accession>A0A9P9AJW6</accession>
<feature type="region of interest" description="Disordered" evidence="3">
    <location>
        <begin position="1"/>
        <end position="20"/>
    </location>
</feature>
<feature type="domain" description="Glycoside hydrolase family 42 N-terminal" evidence="4">
    <location>
        <begin position="54"/>
        <end position="90"/>
    </location>
</feature>
<evidence type="ECO:0000259" key="4">
    <source>
        <dbReference type="Pfam" id="PF02449"/>
    </source>
</evidence>
<evidence type="ECO:0000313" key="5">
    <source>
        <dbReference type="EMBL" id="KAH6879852.1"/>
    </source>
</evidence>